<dbReference type="SUPFAM" id="SSF56563">
    <property type="entry name" value="Major capsid protein gp5"/>
    <property type="match status" value="1"/>
</dbReference>
<dbReference type="NCBIfam" id="TIGR01554">
    <property type="entry name" value="major_cap_HK97"/>
    <property type="match status" value="1"/>
</dbReference>
<organism evidence="3 4">
    <name type="scientific">Aerosticca soli</name>
    <dbReference type="NCBI Taxonomy" id="2010829"/>
    <lineage>
        <taxon>Bacteria</taxon>
        <taxon>Pseudomonadati</taxon>
        <taxon>Pseudomonadota</taxon>
        <taxon>Gammaproteobacteria</taxon>
        <taxon>Lysobacterales</taxon>
        <taxon>Rhodanobacteraceae</taxon>
        <taxon>Aerosticca</taxon>
    </lineage>
</organism>
<accession>A0A2Z6E6S4</accession>
<dbReference type="Pfam" id="PF05065">
    <property type="entry name" value="Phage_capsid"/>
    <property type="match status" value="1"/>
</dbReference>
<dbReference type="AlphaFoldDB" id="A0A2Z6E6S4"/>
<dbReference type="Proteomes" id="UP000270530">
    <property type="component" value="Chromosome"/>
</dbReference>
<evidence type="ECO:0000313" key="3">
    <source>
        <dbReference type="EMBL" id="BBD80199.1"/>
    </source>
</evidence>
<evidence type="ECO:0000256" key="1">
    <source>
        <dbReference type="ARBA" id="ARBA00004328"/>
    </source>
</evidence>
<dbReference type="KEGG" id="rbd:ALSL_1544"/>
<reference evidence="4" key="2">
    <citation type="submission" date="2018-06" db="EMBL/GenBank/DDBJ databases">
        <title>Genome sequence of Rhodanobacteraceae bacterium strain Dysh456.</title>
        <authorList>
            <person name="Fukui M."/>
        </authorList>
    </citation>
    <scope>NUCLEOTIDE SEQUENCE [LARGE SCALE GENOMIC DNA]</scope>
    <source>
        <strain evidence="4">Dysh456</strain>
    </source>
</reference>
<evidence type="ECO:0000313" key="4">
    <source>
        <dbReference type="Proteomes" id="UP000270530"/>
    </source>
</evidence>
<protein>
    <submittedName>
        <fullName evidence="3">Phage capsid and scaffold</fullName>
    </submittedName>
</protein>
<dbReference type="InterPro" id="IPR024455">
    <property type="entry name" value="Phage_capsid"/>
</dbReference>
<evidence type="ECO:0000259" key="2">
    <source>
        <dbReference type="Pfam" id="PF05065"/>
    </source>
</evidence>
<sequence length="321" mass="32352">MKCAQFGGGSSPELTNSFAMARWPAEGFGISKAAQAALTSGDIGTAEAIEFLGAVREKSVLGGLVGTRPVALDKLLLKRTNGATGFWVGEALPVPLLKPVLAGSMLTAKKVAAIIATTTEAIRAESPAVEAGLQQDLETGCIGALDSAFLDASNAGSDSVPAAVTSGAPTIPATSDAAADLKALIAAFAGDMASAYLVTDPDTATGLAMVRGASGSFLFPDAGPRGGSILGIPLLVSRFSPRDTSGGQVALIDASGIALAMEGIELSQSENTSLVMADTPTSPAMIVSMFQTNTVALKAVIRANWENQRVGGVAVITGADW</sequence>
<gene>
    <name evidence="3" type="ORF">ALSL_1544</name>
</gene>
<dbReference type="InterPro" id="IPR054612">
    <property type="entry name" value="Phage_capsid-like_C"/>
</dbReference>
<keyword evidence="4" id="KW-1185">Reference proteome</keyword>
<name>A0A2Z6E6S4_9GAMM</name>
<proteinExistence type="predicted"/>
<reference evidence="4" key="1">
    <citation type="submission" date="2018-04" db="EMBL/GenBank/DDBJ databases">
        <authorList>
            <person name="Watanabe M."/>
            <person name="Kojima H."/>
        </authorList>
    </citation>
    <scope>NUCLEOTIDE SEQUENCE [LARGE SCALE GENOMIC DNA]</scope>
    <source>
        <strain evidence="4">Dysh456</strain>
    </source>
</reference>
<dbReference type="EMBL" id="AP018560">
    <property type="protein sequence ID" value="BBD80199.1"/>
    <property type="molecule type" value="Genomic_DNA"/>
</dbReference>
<comment type="subcellular location">
    <subcellularLocation>
        <location evidence="1">Virion</location>
    </subcellularLocation>
</comment>
<feature type="domain" description="Phage capsid-like C-terminal" evidence="2">
    <location>
        <begin position="50"/>
        <end position="315"/>
    </location>
</feature>